<protein>
    <submittedName>
        <fullName evidence="2">Uncharacterized protein</fullName>
    </submittedName>
</protein>
<dbReference type="EMBL" id="BFEA01000079">
    <property type="protein sequence ID" value="GBG66866.1"/>
    <property type="molecule type" value="Genomic_DNA"/>
</dbReference>
<name>A0A388KA14_CHABU</name>
<gene>
    <name evidence="2" type="ORF">CBR_g70743</name>
</gene>
<keyword evidence="3" id="KW-1185">Reference proteome</keyword>
<evidence type="ECO:0000313" key="2">
    <source>
        <dbReference type="EMBL" id="GBG66866.1"/>
    </source>
</evidence>
<dbReference type="Proteomes" id="UP000265515">
    <property type="component" value="Unassembled WGS sequence"/>
</dbReference>
<comment type="caution">
    <text evidence="2">The sequence shown here is derived from an EMBL/GenBank/DDBJ whole genome shotgun (WGS) entry which is preliminary data.</text>
</comment>
<organism evidence="2 3">
    <name type="scientific">Chara braunii</name>
    <name type="common">Braun's stonewort</name>
    <dbReference type="NCBI Taxonomy" id="69332"/>
    <lineage>
        <taxon>Eukaryota</taxon>
        <taxon>Viridiplantae</taxon>
        <taxon>Streptophyta</taxon>
        <taxon>Charophyceae</taxon>
        <taxon>Charales</taxon>
        <taxon>Characeae</taxon>
        <taxon>Chara</taxon>
    </lineage>
</organism>
<proteinExistence type="predicted"/>
<evidence type="ECO:0000256" key="1">
    <source>
        <dbReference type="SAM" id="MobiDB-lite"/>
    </source>
</evidence>
<feature type="region of interest" description="Disordered" evidence="1">
    <location>
        <begin position="48"/>
        <end position="71"/>
    </location>
</feature>
<dbReference type="Gramene" id="GBG66866">
    <property type="protein sequence ID" value="GBG66866"/>
    <property type="gene ID" value="CBR_g70743"/>
</dbReference>
<sequence length="71" mass="8073">MLEATKSRTFFFLSKERRTAPREREGACVVCRCHGRSCSKLRAAQQGIAQRGRSSRERTAGCLSSWSLRRP</sequence>
<dbReference type="AlphaFoldDB" id="A0A388KA14"/>
<evidence type="ECO:0000313" key="3">
    <source>
        <dbReference type="Proteomes" id="UP000265515"/>
    </source>
</evidence>
<accession>A0A388KA14</accession>
<reference evidence="2 3" key="1">
    <citation type="journal article" date="2018" name="Cell">
        <title>The Chara Genome: Secondary Complexity and Implications for Plant Terrestrialization.</title>
        <authorList>
            <person name="Nishiyama T."/>
            <person name="Sakayama H."/>
            <person name="Vries J.D."/>
            <person name="Buschmann H."/>
            <person name="Saint-Marcoux D."/>
            <person name="Ullrich K.K."/>
            <person name="Haas F.B."/>
            <person name="Vanderstraeten L."/>
            <person name="Becker D."/>
            <person name="Lang D."/>
            <person name="Vosolsobe S."/>
            <person name="Rombauts S."/>
            <person name="Wilhelmsson P.K.I."/>
            <person name="Janitza P."/>
            <person name="Kern R."/>
            <person name="Heyl A."/>
            <person name="Rumpler F."/>
            <person name="Villalobos L.I.A.C."/>
            <person name="Clay J.M."/>
            <person name="Skokan R."/>
            <person name="Toyoda A."/>
            <person name="Suzuki Y."/>
            <person name="Kagoshima H."/>
            <person name="Schijlen E."/>
            <person name="Tajeshwar N."/>
            <person name="Catarino B."/>
            <person name="Hetherington A.J."/>
            <person name="Saltykova A."/>
            <person name="Bonnot C."/>
            <person name="Breuninger H."/>
            <person name="Symeonidi A."/>
            <person name="Radhakrishnan G.V."/>
            <person name="Van Nieuwerburgh F."/>
            <person name="Deforce D."/>
            <person name="Chang C."/>
            <person name="Karol K.G."/>
            <person name="Hedrich R."/>
            <person name="Ulvskov P."/>
            <person name="Glockner G."/>
            <person name="Delwiche C.F."/>
            <person name="Petrasek J."/>
            <person name="Van de Peer Y."/>
            <person name="Friml J."/>
            <person name="Beilby M."/>
            <person name="Dolan L."/>
            <person name="Kohara Y."/>
            <person name="Sugano S."/>
            <person name="Fujiyama A."/>
            <person name="Delaux P.-M."/>
            <person name="Quint M."/>
            <person name="TheiBen G."/>
            <person name="Hagemann M."/>
            <person name="Harholt J."/>
            <person name="Dunand C."/>
            <person name="Zachgo S."/>
            <person name="Langdale J."/>
            <person name="Maumus F."/>
            <person name="Straeten D.V.D."/>
            <person name="Gould S.B."/>
            <person name="Rensing S.A."/>
        </authorList>
    </citation>
    <scope>NUCLEOTIDE SEQUENCE [LARGE SCALE GENOMIC DNA]</scope>
    <source>
        <strain evidence="2 3">S276</strain>
    </source>
</reference>
<feature type="compositionally biased region" description="Polar residues" evidence="1">
    <location>
        <begin position="62"/>
        <end position="71"/>
    </location>
</feature>